<evidence type="ECO:0000313" key="3">
    <source>
        <dbReference type="Proteomes" id="UP001607302"/>
    </source>
</evidence>
<feature type="region of interest" description="Disordered" evidence="1">
    <location>
        <begin position="125"/>
        <end position="158"/>
    </location>
</feature>
<sequence>MYPLSRSSGRDSIGLSIHMRKDTFIKNQVDHNQEFTASNESTRDREGEEVKKKEFKPEAIGDEEGRKEGKSATAAATAVASERSIERSKPSGWLVSRLAPYAVRRERMTFLEVFFLVLDAWNSEGTKNEDESDDRSSSLGSSPNRKSDGSEGKKEGRRERRVRFASGLFRERFRRINWEWERTMGRRVDILGGWRRASPDSLQDISSVSSVNQ</sequence>
<dbReference type="EMBL" id="JAUDFV010000064">
    <property type="protein sequence ID" value="KAL2735417.1"/>
    <property type="molecule type" value="Genomic_DNA"/>
</dbReference>
<organism evidence="2 3">
    <name type="scientific">Vespula squamosa</name>
    <name type="common">Southern yellow jacket</name>
    <name type="synonym">Wasp</name>
    <dbReference type="NCBI Taxonomy" id="30214"/>
    <lineage>
        <taxon>Eukaryota</taxon>
        <taxon>Metazoa</taxon>
        <taxon>Ecdysozoa</taxon>
        <taxon>Arthropoda</taxon>
        <taxon>Hexapoda</taxon>
        <taxon>Insecta</taxon>
        <taxon>Pterygota</taxon>
        <taxon>Neoptera</taxon>
        <taxon>Endopterygota</taxon>
        <taxon>Hymenoptera</taxon>
        <taxon>Apocrita</taxon>
        <taxon>Aculeata</taxon>
        <taxon>Vespoidea</taxon>
        <taxon>Vespidae</taxon>
        <taxon>Vespinae</taxon>
        <taxon>Vespula</taxon>
    </lineage>
</organism>
<gene>
    <name evidence="2" type="ORF">V1478_003057</name>
</gene>
<comment type="caution">
    <text evidence="2">The sequence shown here is derived from an EMBL/GenBank/DDBJ whole genome shotgun (WGS) entry which is preliminary data.</text>
</comment>
<feature type="compositionally biased region" description="Basic and acidic residues" evidence="1">
    <location>
        <begin position="145"/>
        <end position="158"/>
    </location>
</feature>
<feature type="compositionally biased region" description="Basic and acidic residues" evidence="1">
    <location>
        <begin position="41"/>
        <end position="70"/>
    </location>
</feature>
<reference evidence="2 3" key="1">
    <citation type="journal article" date="2024" name="Ann. Entomol. Soc. Am.">
        <title>Genomic analyses of the southern and eastern yellowjacket wasps (Hymenoptera: Vespidae) reveal evolutionary signatures of social life.</title>
        <authorList>
            <person name="Catto M.A."/>
            <person name="Caine P.B."/>
            <person name="Orr S.E."/>
            <person name="Hunt B.G."/>
            <person name="Goodisman M.A.D."/>
        </authorList>
    </citation>
    <scope>NUCLEOTIDE SEQUENCE [LARGE SCALE GENOMIC DNA]</scope>
    <source>
        <strain evidence="2">233</strain>
        <tissue evidence="2">Head and thorax</tissue>
    </source>
</reference>
<name>A0ABD2BRL6_VESSQ</name>
<accession>A0ABD2BRL6</accession>
<dbReference type="Proteomes" id="UP001607302">
    <property type="component" value="Unassembled WGS sequence"/>
</dbReference>
<proteinExistence type="predicted"/>
<evidence type="ECO:0000313" key="2">
    <source>
        <dbReference type="EMBL" id="KAL2735417.1"/>
    </source>
</evidence>
<keyword evidence="3" id="KW-1185">Reference proteome</keyword>
<feature type="region of interest" description="Disordered" evidence="1">
    <location>
        <begin position="28"/>
        <end position="83"/>
    </location>
</feature>
<protein>
    <submittedName>
        <fullName evidence="2">Uncharacterized protein</fullName>
    </submittedName>
</protein>
<dbReference type="AlphaFoldDB" id="A0ABD2BRL6"/>
<evidence type="ECO:0000256" key="1">
    <source>
        <dbReference type="SAM" id="MobiDB-lite"/>
    </source>
</evidence>